<accession>A0A804KD72</accession>
<gene>
    <name evidence="1" type="ORF">GSMUA_93010.1</name>
</gene>
<proteinExistence type="predicted"/>
<dbReference type="InParanoid" id="A0A804KD72"/>
<reference evidence="2" key="2">
    <citation type="submission" date="2021-05" db="UniProtKB">
        <authorList>
            <consortium name="EnsemblPlants"/>
        </authorList>
    </citation>
    <scope>IDENTIFICATION</scope>
    <source>
        <strain evidence="2">subsp. malaccensis</strain>
    </source>
</reference>
<protein>
    <submittedName>
        <fullName evidence="1">(wild Malaysian banana) hypothetical protein</fullName>
    </submittedName>
</protein>
<dbReference type="EnsemblPlants" id="Ma08_t32230.1">
    <property type="protein sequence ID" value="Ma08_p32230.1"/>
    <property type="gene ID" value="Ma08_g32230"/>
</dbReference>
<dbReference type="AlphaFoldDB" id="A0A804KD72"/>
<keyword evidence="3" id="KW-1185">Reference proteome</keyword>
<evidence type="ECO:0000313" key="2">
    <source>
        <dbReference type="EnsemblPlants" id="Ma08_p32230.1"/>
    </source>
</evidence>
<evidence type="ECO:0000313" key="3">
    <source>
        <dbReference type="Proteomes" id="UP000012960"/>
    </source>
</evidence>
<sequence length="72" mass="8254">MTAVRQNCNSASIIVFGEAILSLVHYRHYIVRAVKGCDTTIMKCFWPWLKVSIYLSTAIDRLSILMLLGHRK</sequence>
<organism evidence="2 3">
    <name type="scientific">Musa acuminata subsp. malaccensis</name>
    <name type="common">Wild banana</name>
    <name type="synonym">Musa malaccensis</name>
    <dbReference type="NCBI Taxonomy" id="214687"/>
    <lineage>
        <taxon>Eukaryota</taxon>
        <taxon>Viridiplantae</taxon>
        <taxon>Streptophyta</taxon>
        <taxon>Embryophyta</taxon>
        <taxon>Tracheophyta</taxon>
        <taxon>Spermatophyta</taxon>
        <taxon>Magnoliopsida</taxon>
        <taxon>Liliopsida</taxon>
        <taxon>Zingiberales</taxon>
        <taxon>Musaceae</taxon>
        <taxon>Musa</taxon>
    </lineage>
</organism>
<dbReference type="Proteomes" id="UP000012960">
    <property type="component" value="Unplaced"/>
</dbReference>
<dbReference type="EMBL" id="HG996472">
    <property type="protein sequence ID" value="CAG1833380.1"/>
    <property type="molecule type" value="Genomic_DNA"/>
</dbReference>
<reference evidence="1" key="1">
    <citation type="submission" date="2021-03" db="EMBL/GenBank/DDBJ databases">
        <authorList>
            <consortium name="Genoscope - CEA"/>
            <person name="William W."/>
        </authorList>
    </citation>
    <scope>NUCLEOTIDE SEQUENCE</scope>
    <source>
        <strain evidence="1">Doubled-haploid Pahang</strain>
    </source>
</reference>
<dbReference type="Gramene" id="Ma08_t32230.1">
    <property type="protein sequence ID" value="Ma08_p32230.1"/>
    <property type="gene ID" value="Ma08_g32230"/>
</dbReference>
<evidence type="ECO:0000313" key="1">
    <source>
        <dbReference type="EMBL" id="CAG1833380.1"/>
    </source>
</evidence>
<name>A0A804KD72_MUSAM</name>